<dbReference type="AlphaFoldDB" id="A0A6N8S6E2"/>
<name>A0A6N8S6E2_9HYPH</name>
<reference evidence="1 2" key="1">
    <citation type="submission" date="2019-12" db="EMBL/GenBank/DDBJ databases">
        <title>Shinella kummerowiae sp. nov., a symbiotic bacterium isolated from root nodules of the herbal legume Kummerowia stipulacea.</title>
        <authorList>
            <person name="Gao J."/>
        </authorList>
    </citation>
    <scope>NUCLEOTIDE SEQUENCE [LARGE SCALE GENOMIC DNA]</scope>
    <source>
        <strain evidence="1 2">CCBAU 25048</strain>
    </source>
</reference>
<dbReference type="Proteomes" id="UP000435802">
    <property type="component" value="Unassembled WGS sequence"/>
</dbReference>
<proteinExistence type="predicted"/>
<sequence>MTHHRKTHDASHMLRMVREKIAEIEAGEYRLRYDEIPGSTTITYTVGFALDRFEEMGSSRSTQGAFDTLNAEQIRVCQIIRKERGLPPLQYHQSHHLHGFGYSGGQHGGK</sequence>
<evidence type="ECO:0000313" key="1">
    <source>
        <dbReference type="EMBL" id="MXN44655.1"/>
    </source>
</evidence>
<dbReference type="OrthoDB" id="8421124at2"/>
<comment type="caution">
    <text evidence="1">The sequence shown here is derived from an EMBL/GenBank/DDBJ whole genome shotgun (WGS) entry which is preliminary data.</text>
</comment>
<keyword evidence="2" id="KW-1185">Reference proteome</keyword>
<dbReference type="RefSeq" id="WP_160857634.1">
    <property type="nucleotide sequence ID" value="NZ_WUMK01000002.1"/>
</dbReference>
<dbReference type="EMBL" id="WUMK01000002">
    <property type="protein sequence ID" value="MXN44655.1"/>
    <property type="molecule type" value="Genomic_DNA"/>
</dbReference>
<accession>A0A6N8S6E2</accession>
<protein>
    <submittedName>
        <fullName evidence="1">Uncharacterized protein</fullName>
    </submittedName>
</protein>
<gene>
    <name evidence="1" type="ORF">GR138_05605</name>
</gene>
<organism evidence="1 2">
    <name type="scientific">Shinella kummerowiae</name>
    <dbReference type="NCBI Taxonomy" id="417745"/>
    <lineage>
        <taxon>Bacteria</taxon>
        <taxon>Pseudomonadati</taxon>
        <taxon>Pseudomonadota</taxon>
        <taxon>Alphaproteobacteria</taxon>
        <taxon>Hyphomicrobiales</taxon>
        <taxon>Rhizobiaceae</taxon>
        <taxon>Shinella</taxon>
    </lineage>
</organism>
<evidence type="ECO:0000313" key="2">
    <source>
        <dbReference type="Proteomes" id="UP000435802"/>
    </source>
</evidence>